<reference evidence="11" key="2">
    <citation type="submission" date="2025-09" db="UniProtKB">
        <authorList>
            <consortium name="Ensembl"/>
        </authorList>
    </citation>
    <scope>IDENTIFICATION</scope>
</reference>
<dbReference type="Pfam" id="PF12478">
    <property type="entry name" value="UBAP2-Lig"/>
    <property type="match status" value="1"/>
</dbReference>
<feature type="compositionally biased region" description="Polar residues" evidence="9">
    <location>
        <begin position="559"/>
        <end position="576"/>
    </location>
</feature>
<dbReference type="SUPFAM" id="SSF46934">
    <property type="entry name" value="UBA-like"/>
    <property type="match status" value="1"/>
</dbReference>
<keyword evidence="6" id="KW-0963">Cytoplasm</keyword>
<dbReference type="GO" id="GO:0005634">
    <property type="term" value="C:nucleus"/>
    <property type="evidence" value="ECO:0007669"/>
    <property type="project" value="UniProtKB-SubCell"/>
</dbReference>
<name>A0A3B5KV67_9TELE</name>
<dbReference type="STRING" id="32473.ENSXCOP00000001501"/>
<evidence type="ECO:0000256" key="4">
    <source>
        <dbReference type="ARBA" id="ARBA00022454"/>
    </source>
</evidence>
<dbReference type="PANTHER" id="PTHR16308:SF20">
    <property type="entry name" value="UBIQUITIN ASSOCIATED PROTEIN 2B ISOFORM X1"/>
    <property type="match status" value="1"/>
</dbReference>
<evidence type="ECO:0000256" key="8">
    <source>
        <dbReference type="ARBA" id="ARBA00023242"/>
    </source>
</evidence>
<feature type="region of interest" description="Disordered" evidence="9">
    <location>
        <begin position="99"/>
        <end position="145"/>
    </location>
</feature>
<dbReference type="PANTHER" id="PTHR16308">
    <property type="entry name" value="UBIQUITIN ASSOCIATED PROTEIN 2-LIKE/LINGERER"/>
    <property type="match status" value="1"/>
</dbReference>
<feature type="compositionally biased region" description="Low complexity" evidence="9">
    <location>
        <begin position="538"/>
        <end position="548"/>
    </location>
</feature>
<evidence type="ECO:0000256" key="6">
    <source>
        <dbReference type="ARBA" id="ARBA00022490"/>
    </source>
</evidence>
<evidence type="ECO:0000256" key="2">
    <source>
        <dbReference type="ARBA" id="ARBA00004286"/>
    </source>
</evidence>
<comment type="subcellular location">
    <subcellularLocation>
        <location evidence="2">Chromosome</location>
    </subcellularLocation>
    <subcellularLocation>
        <location evidence="3">Cytoplasm</location>
    </subcellularLocation>
    <subcellularLocation>
        <location evidence="1">Nucleus</location>
    </subcellularLocation>
</comment>
<dbReference type="CDD" id="cd14277">
    <property type="entry name" value="UBA_UBP2_like"/>
    <property type="match status" value="1"/>
</dbReference>
<feature type="region of interest" description="Disordered" evidence="9">
    <location>
        <begin position="782"/>
        <end position="803"/>
    </location>
</feature>
<evidence type="ECO:0000256" key="7">
    <source>
        <dbReference type="ARBA" id="ARBA00022553"/>
    </source>
</evidence>
<sequence length="944" mass="99713">MMTSVVSNPARGPRDKTLPTTTQTTQPQKQIQATAEQMRLAQVIYDNNDADFEDKIKQLIEVTGKTQDECIVALHDCNEDVNRAINFLLESPSDTVRNSWETVGKKRSIGKEGGTSDLKESREKKGEREVSRGRGASNRRGRGISRGREGMKLSAIRRDNLMTVFILYHSCLRPKCSLPLLLQLTTSHLDTSKSSCSKSNLKRLYKTGFKNPNLLNARLLETNLSSTFCSLVLYLLSVDLASILPKTGVTVGGSVDSDLGAIVDGPSAEDLGQSLVFTNSHHNGRTATHSYAHATANSYAHAASASTTYAHAALVFLTTHTHPVTTDCIAVLGWLFIYFFSPSVNEKYTGFIPVLVCFLFLQHAFFLSQIPSSAVEMPGSADISGLNVQFGALDFSSEAGSVTADSQAELAREHSSTLVQTTMPAPAAVPTHSLPSAVSDASFPSPSLGLPGATPSPSLGLPSAAAPPSSSVPTPTSRVDNSSSRTLPPHLAFSQSKDVPSGVTAPLTVSINNLMTNEESNSNLHAFSSSSSQAVAPTASTIASTSSSNGLHQSAGPGLSQNGTNNTISAAGSRTAPQITTTSGKLFLSGPISQLASVFQISYLIYVTSFVYEREGHVGFCSSSPTGKAPPNLAQGVPPLLANQYIMGPGGLLPAYPQIYGYEDLQMLQSRLPLVMIQLMILCVLAFAGEATKFGRNDSSSPAPPTSLATAGVQSQTQQTQQAGTQGQGQNQGQQTQNQAFLNPPLPPGYGYTGLPYYAGMPGVPSAFQYGPTVFVPPASAKQPAMGLANPSSQYHQQHQPSYGQHAYGAAFDDLSQAHGGDYNKTGYGGSAQSQAKSAGSGPGKGTYNTCSFDKQGFHTGTPPPFSLPSALGGTGPMNPGGAPGYAPAPFLHILPPHQQPHSQLLHHHLTQDGQVSQRNQSSSMQQKTQGSKSSYGSSPYWAN</sequence>
<dbReference type="GO" id="GO:0005737">
    <property type="term" value="C:cytoplasm"/>
    <property type="evidence" value="ECO:0007669"/>
    <property type="project" value="UniProtKB-SubCell"/>
</dbReference>
<dbReference type="GO" id="GO:0061484">
    <property type="term" value="P:hematopoietic stem cell homeostasis"/>
    <property type="evidence" value="ECO:0007669"/>
    <property type="project" value="UniProtKB-ARBA"/>
</dbReference>
<evidence type="ECO:0000256" key="9">
    <source>
        <dbReference type="SAM" id="MobiDB-lite"/>
    </source>
</evidence>
<protein>
    <recommendedName>
        <fullName evidence="10">UBA domain-containing protein</fullName>
    </recommendedName>
</protein>
<organism evidence="11 12">
    <name type="scientific">Xiphophorus couchianus</name>
    <name type="common">Monterrey platyfish</name>
    <dbReference type="NCBI Taxonomy" id="32473"/>
    <lineage>
        <taxon>Eukaryota</taxon>
        <taxon>Metazoa</taxon>
        <taxon>Chordata</taxon>
        <taxon>Craniata</taxon>
        <taxon>Vertebrata</taxon>
        <taxon>Euteleostomi</taxon>
        <taxon>Actinopterygii</taxon>
        <taxon>Neopterygii</taxon>
        <taxon>Teleostei</taxon>
        <taxon>Neoteleostei</taxon>
        <taxon>Acanthomorphata</taxon>
        <taxon>Ovalentaria</taxon>
        <taxon>Atherinomorphae</taxon>
        <taxon>Cyprinodontiformes</taxon>
        <taxon>Poeciliidae</taxon>
        <taxon>Poeciliinae</taxon>
        <taxon>Xiphophorus</taxon>
    </lineage>
</organism>
<keyword evidence="8" id="KW-0539">Nucleus</keyword>
<dbReference type="SMART" id="SM00165">
    <property type="entry name" value="UBA"/>
    <property type="match status" value="1"/>
</dbReference>
<feature type="compositionally biased region" description="Low complexity" evidence="9">
    <location>
        <begin position="791"/>
        <end position="803"/>
    </location>
</feature>
<dbReference type="AlphaFoldDB" id="A0A3B5KV67"/>
<dbReference type="InterPro" id="IPR051833">
    <property type="entry name" value="TC-DDR_regulator"/>
</dbReference>
<feature type="region of interest" description="Disordered" evidence="9">
    <location>
        <begin position="823"/>
        <end position="897"/>
    </location>
</feature>
<feature type="compositionally biased region" description="Low complexity" evidence="9">
    <location>
        <begin position="444"/>
        <end position="477"/>
    </location>
</feature>
<dbReference type="Proteomes" id="UP000261380">
    <property type="component" value="Unplaced"/>
</dbReference>
<feature type="domain" description="UBA" evidence="10">
    <location>
        <begin position="52"/>
        <end position="90"/>
    </location>
</feature>
<evidence type="ECO:0000256" key="5">
    <source>
        <dbReference type="ARBA" id="ARBA00022481"/>
    </source>
</evidence>
<dbReference type="Ensembl" id="ENSXCOT00000001524.1">
    <property type="protein sequence ID" value="ENSXCOP00000001501.1"/>
    <property type="gene ID" value="ENSXCOG00000001209.1"/>
</dbReference>
<proteinExistence type="predicted"/>
<feature type="compositionally biased region" description="Low complexity" evidence="9">
    <location>
        <begin position="18"/>
        <end position="29"/>
    </location>
</feature>
<feature type="region of interest" description="Disordered" evidence="9">
    <location>
        <begin position="696"/>
        <end position="745"/>
    </location>
</feature>
<evidence type="ECO:0000256" key="3">
    <source>
        <dbReference type="ARBA" id="ARBA00004496"/>
    </source>
</evidence>
<dbReference type="Gene3D" id="1.10.8.10">
    <property type="entry name" value="DNA helicase RuvA subunit, C-terminal domain"/>
    <property type="match status" value="1"/>
</dbReference>
<evidence type="ECO:0000259" key="10">
    <source>
        <dbReference type="SMART" id="SM00165"/>
    </source>
</evidence>
<keyword evidence="4" id="KW-0158">Chromosome</keyword>
<dbReference type="FunFam" id="1.10.8.10:FF:000004">
    <property type="entry name" value="ubiquitin-associated protein 2-like isoform X1"/>
    <property type="match status" value="1"/>
</dbReference>
<dbReference type="InterPro" id="IPR015940">
    <property type="entry name" value="UBA"/>
</dbReference>
<feature type="region of interest" description="Disordered" evidence="9">
    <location>
        <begin position="1"/>
        <end position="29"/>
    </location>
</feature>
<keyword evidence="7" id="KW-0597">Phosphoprotein</keyword>
<feature type="compositionally biased region" description="Polar residues" evidence="9">
    <location>
        <begin position="913"/>
        <end position="938"/>
    </location>
</feature>
<dbReference type="GeneTree" id="ENSGT00390000003453"/>
<dbReference type="GO" id="GO:0005694">
    <property type="term" value="C:chromosome"/>
    <property type="evidence" value="ECO:0007669"/>
    <property type="project" value="UniProtKB-SubCell"/>
</dbReference>
<feature type="compositionally biased region" description="Low complexity" evidence="9">
    <location>
        <begin position="831"/>
        <end position="840"/>
    </location>
</feature>
<feature type="region of interest" description="Disordered" evidence="9">
    <location>
        <begin position="913"/>
        <end position="944"/>
    </location>
</feature>
<reference evidence="11" key="1">
    <citation type="submission" date="2025-08" db="UniProtKB">
        <authorList>
            <consortium name="Ensembl"/>
        </authorList>
    </citation>
    <scope>IDENTIFICATION</scope>
</reference>
<feature type="compositionally biased region" description="Basic and acidic residues" evidence="9">
    <location>
        <begin position="117"/>
        <end position="132"/>
    </location>
</feature>
<keyword evidence="12" id="KW-1185">Reference proteome</keyword>
<dbReference type="InterPro" id="IPR009060">
    <property type="entry name" value="UBA-like_sf"/>
</dbReference>
<evidence type="ECO:0000256" key="1">
    <source>
        <dbReference type="ARBA" id="ARBA00004123"/>
    </source>
</evidence>
<evidence type="ECO:0000313" key="11">
    <source>
        <dbReference type="Ensembl" id="ENSXCOP00000001501.1"/>
    </source>
</evidence>
<accession>A0A3B5KV67</accession>
<dbReference type="InterPro" id="IPR022166">
    <property type="entry name" value="UBAP2/Lig"/>
</dbReference>
<evidence type="ECO:0000313" key="12">
    <source>
        <dbReference type="Proteomes" id="UP000261380"/>
    </source>
</evidence>
<feature type="compositionally biased region" description="Low complexity" evidence="9">
    <location>
        <begin position="877"/>
        <end position="897"/>
    </location>
</feature>
<feature type="region of interest" description="Disordered" evidence="9">
    <location>
        <begin position="426"/>
        <end position="502"/>
    </location>
</feature>
<keyword evidence="5" id="KW-0488">Methylation</keyword>
<feature type="compositionally biased region" description="Low complexity" evidence="9">
    <location>
        <begin position="706"/>
        <end position="740"/>
    </location>
</feature>
<feature type="region of interest" description="Disordered" evidence="9">
    <location>
        <begin position="538"/>
        <end position="576"/>
    </location>
</feature>